<accession>A0A8J4Y8N1</accession>
<feature type="transmembrane region" description="Helical" evidence="2">
    <location>
        <begin position="200"/>
        <end position="220"/>
    </location>
</feature>
<dbReference type="PANTHER" id="PTHR20893:SF2">
    <property type="entry name" value="LD08641P"/>
    <property type="match status" value="1"/>
</dbReference>
<feature type="transmembrane region" description="Helical" evidence="2">
    <location>
        <begin position="122"/>
        <end position="149"/>
    </location>
</feature>
<proteinExistence type="predicted"/>
<feature type="transmembrane region" description="Helical" evidence="2">
    <location>
        <begin position="170"/>
        <end position="188"/>
    </location>
</feature>
<dbReference type="EMBL" id="JACEEZ010014259">
    <property type="protein sequence ID" value="KAG0719609.1"/>
    <property type="molecule type" value="Genomic_DNA"/>
</dbReference>
<evidence type="ECO:0000256" key="2">
    <source>
        <dbReference type="SAM" id="Phobius"/>
    </source>
</evidence>
<evidence type="ECO:0000313" key="4">
    <source>
        <dbReference type="EMBL" id="KAG0719609.1"/>
    </source>
</evidence>
<reference evidence="4" key="1">
    <citation type="submission" date="2020-07" db="EMBL/GenBank/DDBJ databases">
        <title>The High-quality genome of the commercially important snow crab, Chionoecetes opilio.</title>
        <authorList>
            <person name="Jeong J.-H."/>
            <person name="Ryu S."/>
        </authorList>
    </citation>
    <scope>NUCLEOTIDE SEQUENCE</scope>
    <source>
        <strain evidence="4">MADBK_172401_WGS</strain>
        <tissue evidence="4">Digestive gland</tissue>
    </source>
</reference>
<organism evidence="4 5">
    <name type="scientific">Chionoecetes opilio</name>
    <name type="common">Atlantic snow crab</name>
    <name type="synonym">Cancer opilio</name>
    <dbReference type="NCBI Taxonomy" id="41210"/>
    <lineage>
        <taxon>Eukaryota</taxon>
        <taxon>Metazoa</taxon>
        <taxon>Ecdysozoa</taxon>
        <taxon>Arthropoda</taxon>
        <taxon>Crustacea</taxon>
        <taxon>Multicrustacea</taxon>
        <taxon>Malacostraca</taxon>
        <taxon>Eumalacostraca</taxon>
        <taxon>Eucarida</taxon>
        <taxon>Decapoda</taxon>
        <taxon>Pleocyemata</taxon>
        <taxon>Brachyura</taxon>
        <taxon>Eubrachyura</taxon>
        <taxon>Majoidea</taxon>
        <taxon>Majidae</taxon>
        <taxon>Chionoecetes</taxon>
    </lineage>
</organism>
<keyword evidence="2" id="KW-1133">Transmembrane helix</keyword>
<dbReference type="OrthoDB" id="2154780at2759"/>
<name>A0A8J4Y8N1_CHIOP</name>
<feature type="domain" description="EGF-like" evidence="3">
    <location>
        <begin position="106"/>
        <end position="117"/>
    </location>
</feature>
<evidence type="ECO:0000256" key="1">
    <source>
        <dbReference type="ARBA" id="ARBA00023157"/>
    </source>
</evidence>
<dbReference type="AlphaFoldDB" id="A0A8J4Y8N1"/>
<comment type="caution">
    <text evidence="4">The sequence shown here is derived from an EMBL/GenBank/DDBJ whole genome shotgun (WGS) entry which is preliminary data.</text>
</comment>
<keyword evidence="2" id="KW-0472">Membrane</keyword>
<keyword evidence="1" id="KW-1015">Disulfide bond</keyword>
<protein>
    <recommendedName>
        <fullName evidence="3">EGF-like domain-containing protein</fullName>
    </recommendedName>
</protein>
<evidence type="ECO:0000313" key="5">
    <source>
        <dbReference type="Proteomes" id="UP000770661"/>
    </source>
</evidence>
<keyword evidence="5" id="KW-1185">Reference proteome</keyword>
<evidence type="ECO:0000259" key="3">
    <source>
        <dbReference type="PROSITE" id="PS00022"/>
    </source>
</evidence>
<dbReference type="Pfam" id="PF07974">
    <property type="entry name" value="EGF_2"/>
    <property type="match status" value="1"/>
</dbReference>
<dbReference type="Proteomes" id="UP000770661">
    <property type="component" value="Unassembled WGS sequence"/>
</dbReference>
<dbReference type="InterPro" id="IPR013111">
    <property type="entry name" value="EGF_extracell"/>
</dbReference>
<keyword evidence="2" id="KW-0812">Transmembrane</keyword>
<dbReference type="InterPro" id="IPR000742">
    <property type="entry name" value="EGF"/>
</dbReference>
<gene>
    <name evidence="4" type="ORF">GWK47_007219</name>
</gene>
<dbReference type="Gene3D" id="2.60.120.260">
    <property type="entry name" value="Galactose-binding domain-like"/>
    <property type="match status" value="1"/>
</dbReference>
<dbReference type="PROSITE" id="PS00022">
    <property type="entry name" value="EGF_1"/>
    <property type="match status" value="1"/>
</dbReference>
<dbReference type="PANTHER" id="PTHR20893">
    <property type="entry name" value="LD08641P"/>
    <property type="match status" value="1"/>
</dbReference>
<sequence>MFVSPVPVTKDVRAFLTDAARQEHSGWDGMVGGTSGGGAGVTRGGYTVLQHGPPAPTPSAHAPTTHATLSESLYSSLRSIYESMTNNFSECQANCSGRGECLNGTCVCLVQYEGDTCRDPNLAYFISFATVFYLIAAVSLAQLVVCVRAEYMRQKTPSLRRACRVTTQKMLYVITFVASTLRGAYFSSPANADLKLAPSFVSAFYPIILSGGSLIVCFWAENAFSTE</sequence>